<evidence type="ECO:0000256" key="3">
    <source>
        <dbReference type="ARBA" id="ARBA00023136"/>
    </source>
</evidence>
<organism evidence="5 6">
    <name type="scientific">Providencia rettgeri</name>
    <dbReference type="NCBI Taxonomy" id="587"/>
    <lineage>
        <taxon>Bacteria</taxon>
        <taxon>Pseudomonadati</taxon>
        <taxon>Pseudomonadota</taxon>
        <taxon>Gammaproteobacteria</taxon>
        <taxon>Enterobacterales</taxon>
        <taxon>Morganellaceae</taxon>
        <taxon>Providencia</taxon>
    </lineage>
</organism>
<proteinExistence type="predicted"/>
<feature type="transmembrane region" description="Helical" evidence="4">
    <location>
        <begin position="269"/>
        <end position="289"/>
    </location>
</feature>
<dbReference type="AlphaFoldDB" id="A0AAJ4TGZ7"/>
<feature type="transmembrane region" description="Helical" evidence="4">
    <location>
        <begin position="65"/>
        <end position="82"/>
    </location>
</feature>
<gene>
    <name evidence="5" type="ORF">KOF27_11995</name>
</gene>
<dbReference type="GO" id="GO:0022857">
    <property type="term" value="F:transmembrane transporter activity"/>
    <property type="evidence" value="ECO:0007669"/>
    <property type="project" value="InterPro"/>
</dbReference>
<evidence type="ECO:0000313" key="6">
    <source>
        <dbReference type="Proteomes" id="UP000682358"/>
    </source>
</evidence>
<name>A0AAJ4TGZ7_PRORE</name>
<feature type="transmembrane region" description="Helical" evidence="4">
    <location>
        <begin position="157"/>
        <end position="179"/>
    </location>
</feature>
<dbReference type="EMBL" id="CP076405">
    <property type="protein sequence ID" value="QWQ19361.2"/>
    <property type="molecule type" value="Genomic_DNA"/>
</dbReference>
<dbReference type="Pfam" id="PF07690">
    <property type="entry name" value="MFS_1"/>
    <property type="match status" value="1"/>
</dbReference>
<feature type="transmembrane region" description="Helical" evidence="4">
    <location>
        <begin position="88"/>
        <end position="111"/>
    </location>
</feature>
<feature type="transmembrane region" description="Helical" evidence="4">
    <location>
        <begin position="33"/>
        <end position="53"/>
    </location>
</feature>
<dbReference type="InterPro" id="IPR011701">
    <property type="entry name" value="MFS"/>
</dbReference>
<sequence>MIHKIYFFYFFYLFPMWISKTLQPIYWEQQAQLTLFSISYVMMAIAGACSLLYAKGLSQIGTKHGLMVGFFLYGGGLVLRAYPTGMAIAVTSGLMAGMGASIIAIALKSLIFNIDKQEQNKVLLHTDNLSTIAQSLGAFIAGGLVTILSIIDQTPYRSALLISGVMVLIAIVAIPSLKIPKTEKPLVKKGSQKGTSFFHFLNKADLVLFIAFILSGTSWALILPIIPVYLKNMHFSDANVGLVMSLGIISGLVLKNLFMFIFSDKDKPISLLVFSGLCMLMLYGMFWSIKFSSPIVFAISIIAMYMFRTVCSLLINLVEMEIARKGNAEHIFGLIQTAFLTGDIFGGIALPYVYESGFLVNTPLVIIIFILLSNILIYSCAKTSAKSHTELVWKC</sequence>
<feature type="transmembrane region" description="Helical" evidence="4">
    <location>
        <begin position="242"/>
        <end position="262"/>
    </location>
</feature>
<protein>
    <submittedName>
        <fullName evidence="5">MFS transporter</fullName>
    </submittedName>
</protein>
<reference evidence="5" key="1">
    <citation type="submission" date="2021-06" db="EMBL/GenBank/DDBJ databases">
        <title>Emergence of genetically related NDM-1-producing Providencia rettgeri strains in Argentina.</title>
        <authorList>
            <person name="Pasteran F."/>
            <person name="Meo A."/>
            <person name="Gomez S."/>
            <person name="Derdoy L."/>
            <person name="Albronoz E."/>
            <person name="Faccone D."/>
            <person name="Guerriero L."/>
            <person name="Archuby D."/>
            <person name="Tarzia A."/>
            <person name="Lopez M."/>
            <person name="Corso A."/>
        </authorList>
    </citation>
    <scope>NUCLEOTIDE SEQUENCE</scope>
    <source>
        <strain evidence="5">PreM15628</strain>
    </source>
</reference>
<feature type="transmembrane region" description="Helical" evidence="4">
    <location>
        <begin position="206"/>
        <end position="230"/>
    </location>
</feature>
<keyword evidence="2 4" id="KW-1133">Transmembrane helix</keyword>
<dbReference type="Gene3D" id="1.20.1250.20">
    <property type="entry name" value="MFS general substrate transporter like domains"/>
    <property type="match status" value="2"/>
</dbReference>
<feature type="transmembrane region" description="Helical" evidence="4">
    <location>
        <begin position="330"/>
        <end position="354"/>
    </location>
</feature>
<feature type="transmembrane region" description="Helical" evidence="4">
    <location>
        <begin position="360"/>
        <end position="381"/>
    </location>
</feature>
<dbReference type="CDD" id="cd06174">
    <property type="entry name" value="MFS"/>
    <property type="match status" value="1"/>
</dbReference>
<dbReference type="InterPro" id="IPR036259">
    <property type="entry name" value="MFS_trans_sf"/>
</dbReference>
<feature type="transmembrane region" description="Helical" evidence="4">
    <location>
        <begin position="7"/>
        <end position="27"/>
    </location>
</feature>
<accession>A0AAJ4TGZ7</accession>
<dbReference type="Proteomes" id="UP000682358">
    <property type="component" value="Chromosome"/>
</dbReference>
<keyword evidence="1 4" id="KW-0812">Transmembrane</keyword>
<evidence type="ECO:0000256" key="1">
    <source>
        <dbReference type="ARBA" id="ARBA00022692"/>
    </source>
</evidence>
<evidence type="ECO:0000256" key="2">
    <source>
        <dbReference type="ARBA" id="ARBA00022989"/>
    </source>
</evidence>
<keyword evidence="3 4" id="KW-0472">Membrane</keyword>
<feature type="transmembrane region" description="Helical" evidence="4">
    <location>
        <begin position="132"/>
        <end position="151"/>
    </location>
</feature>
<dbReference type="SUPFAM" id="SSF103473">
    <property type="entry name" value="MFS general substrate transporter"/>
    <property type="match status" value="1"/>
</dbReference>
<feature type="transmembrane region" description="Helical" evidence="4">
    <location>
        <begin position="295"/>
        <end position="318"/>
    </location>
</feature>
<evidence type="ECO:0000313" key="5">
    <source>
        <dbReference type="EMBL" id="QWQ19361.2"/>
    </source>
</evidence>
<evidence type="ECO:0000256" key="4">
    <source>
        <dbReference type="SAM" id="Phobius"/>
    </source>
</evidence>